<dbReference type="InterPro" id="IPR051608">
    <property type="entry name" value="RQC_Subunit_NEMF"/>
</dbReference>
<keyword evidence="3 5" id="KW-0694">RNA-binding</keyword>
<keyword evidence="2 5" id="KW-0699">rRNA-binding</keyword>
<dbReference type="Gene3D" id="2.30.310.10">
    <property type="entry name" value="ibrinogen binding protein from staphylococcus aureus domain"/>
    <property type="match status" value="1"/>
</dbReference>
<evidence type="ECO:0000256" key="1">
    <source>
        <dbReference type="ARBA" id="ARBA00022555"/>
    </source>
</evidence>
<organism evidence="8 9">
    <name type="scientific">Chlorobium phaeovibrioides</name>
    <dbReference type="NCBI Taxonomy" id="1094"/>
    <lineage>
        <taxon>Bacteria</taxon>
        <taxon>Pseudomonadati</taxon>
        <taxon>Chlorobiota</taxon>
        <taxon>Chlorobiia</taxon>
        <taxon>Chlorobiales</taxon>
        <taxon>Chlorobiaceae</taxon>
        <taxon>Chlorobium/Pelodictyon group</taxon>
        <taxon>Chlorobium</taxon>
    </lineage>
</organism>
<evidence type="ECO:0000256" key="5">
    <source>
        <dbReference type="HAMAP-Rule" id="MF_00844"/>
    </source>
</evidence>
<evidence type="ECO:0000259" key="7">
    <source>
        <dbReference type="Pfam" id="PF05670"/>
    </source>
</evidence>
<protein>
    <recommendedName>
        <fullName evidence="5">Rqc2 homolog RqcH</fullName>
        <shortName evidence="5">RqcH</shortName>
    </recommendedName>
</protein>
<feature type="region of interest" description="Disordered" evidence="6">
    <location>
        <begin position="387"/>
        <end position="414"/>
    </location>
</feature>
<accession>A0A3S0U0V5</accession>
<dbReference type="InterPro" id="IPR008532">
    <property type="entry name" value="NFACT_RNA-bd"/>
</dbReference>
<dbReference type="GO" id="GO:0000049">
    <property type="term" value="F:tRNA binding"/>
    <property type="evidence" value="ECO:0007669"/>
    <property type="project" value="UniProtKB-UniRule"/>
</dbReference>
<reference evidence="8 9" key="1">
    <citation type="submission" date="2018-12" db="EMBL/GenBank/DDBJ databases">
        <authorList>
            <person name="Lunina O.N."/>
            <person name="Grouzdev D.S."/>
            <person name="Gorlenko V.M."/>
            <person name="Savvichev A.S."/>
        </authorList>
    </citation>
    <scope>NUCLEOTIDE SEQUENCE [LARGE SCALE GENOMIC DNA]</scope>
    <source>
        <strain evidence="8 9">BrKhr-17</strain>
    </source>
</reference>
<sequence>MFRNYFTLFHAAGELHETLARGTLTGVHSQEKNQLVLSFLNRAGEPLELTLFIRNPKTALFMRSGHHRKKKQSASLWHISEDDTVQSVAISPVDREITITLQSGLSIMLQLFATNSNAFLLEKRTVIDAFKNSTILKGTHLPEQQESSSIIEQLDSLADSLADFEELLQQHNGDIEHTVAALPGFDRKLQRELLTRLENHHPATALHSHFRTLLHELQNPHIQTGRNQDGAPEFSILHSPLNESLQHENILQGLAAYSIATLRHTGTAMQEPPLRSTLKERLKKIRKELQTINPDAVAAEAQKNEISGHLLIASLYLERTRPESITLTDIFSPESPPRTIPLQRELNLQQNAEHYFQKSSKGKGKIEGLLKRRKKLEVEAAELEAELAGMTAEEPSDARQRRKSTGSAAQKKTAERLPFKSIRISDTITLLIGKNAADNNTLTFQHARPNDIWLHARGTSGSHCVLKGASPDHSDAIQKAAAIAAWHSKAKHSGLVPVIYTLKKHVRRGRNLPPGQVVVEREKVLMVKPEKELP</sequence>
<dbReference type="RefSeq" id="WP_126384933.1">
    <property type="nucleotide sequence ID" value="NZ_RXYK01000013.1"/>
</dbReference>
<dbReference type="Pfam" id="PF05833">
    <property type="entry name" value="NFACT_N"/>
    <property type="match status" value="1"/>
</dbReference>
<dbReference type="GO" id="GO:0019843">
    <property type="term" value="F:rRNA binding"/>
    <property type="evidence" value="ECO:0007669"/>
    <property type="project" value="UniProtKB-UniRule"/>
</dbReference>
<dbReference type="EMBL" id="RXYK01000013">
    <property type="protein sequence ID" value="RTY36326.1"/>
    <property type="molecule type" value="Genomic_DNA"/>
</dbReference>
<evidence type="ECO:0000256" key="3">
    <source>
        <dbReference type="ARBA" id="ARBA00022884"/>
    </source>
</evidence>
<dbReference type="PANTHER" id="PTHR15239:SF6">
    <property type="entry name" value="RIBOSOME QUALITY CONTROL COMPLEX SUBUNIT NEMF"/>
    <property type="match status" value="1"/>
</dbReference>
<keyword evidence="4 5" id="KW-0648">Protein biosynthesis</keyword>
<comment type="subunit">
    <text evidence="5">Associates with stalled 50S ribosomal subunits. Binds to RqcP.</text>
</comment>
<gene>
    <name evidence="5" type="primary">rqcH</name>
    <name evidence="8" type="ORF">EKD02_08025</name>
</gene>
<dbReference type="GO" id="GO:0043023">
    <property type="term" value="F:ribosomal large subunit binding"/>
    <property type="evidence" value="ECO:0007669"/>
    <property type="project" value="UniProtKB-UniRule"/>
</dbReference>
<comment type="function">
    <text evidence="5">Key component of the ribosome quality control system (RQC), a ribosome-associated complex that mediates the extraction of incompletely synthesized nascent chains from stalled ribosomes and their subsequent degradation. RqcH recruits Ala-charged tRNA, and with RqcP directs the elongation of stalled nascent chains on 50S ribosomal subunits, leading to non-templated C-terminal alanine extensions (Ala tail). The Ala tail promotes nascent chain degradation. May add between 1 and at least 8 Ala residues. Binds to stalled 50S ribosomal subunits.</text>
</comment>
<evidence type="ECO:0000313" key="8">
    <source>
        <dbReference type="EMBL" id="RTY36326.1"/>
    </source>
</evidence>
<evidence type="ECO:0000313" key="9">
    <source>
        <dbReference type="Proteomes" id="UP000279908"/>
    </source>
</evidence>
<dbReference type="InterPro" id="IPR043682">
    <property type="entry name" value="RqcH_bacterial"/>
</dbReference>
<dbReference type="Pfam" id="PF05670">
    <property type="entry name" value="NFACT-R_1"/>
    <property type="match status" value="1"/>
</dbReference>
<dbReference type="GO" id="GO:0072344">
    <property type="term" value="P:rescue of stalled ribosome"/>
    <property type="evidence" value="ECO:0007669"/>
    <property type="project" value="UniProtKB-UniRule"/>
</dbReference>
<dbReference type="Proteomes" id="UP000279908">
    <property type="component" value="Unassembled WGS sequence"/>
</dbReference>
<dbReference type="AlphaFoldDB" id="A0A3S0U0V5"/>
<dbReference type="PANTHER" id="PTHR15239">
    <property type="entry name" value="NUCLEAR EXPORT MEDIATOR FACTOR NEMF"/>
    <property type="match status" value="1"/>
</dbReference>
<dbReference type="HAMAP" id="MF_00844_B">
    <property type="entry name" value="RqcH_B"/>
    <property type="match status" value="1"/>
</dbReference>
<feature type="domain" description="NFACT RNA-binding" evidence="7">
    <location>
        <begin position="425"/>
        <end position="520"/>
    </location>
</feature>
<evidence type="ECO:0000256" key="4">
    <source>
        <dbReference type="ARBA" id="ARBA00022917"/>
    </source>
</evidence>
<comment type="similarity">
    <text evidence="5">Belongs to the NEMF family.</text>
</comment>
<name>A0A3S0U0V5_CHLPH</name>
<keyword evidence="1 5" id="KW-0820">tRNA-binding</keyword>
<evidence type="ECO:0000256" key="2">
    <source>
        <dbReference type="ARBA" id="ARBA00022730"/>
    </source>
</evidence>
<comment type="caution">
    <text evidence="8">The sequence shown here is derived from an EMBL/GenBank/DDBJ whole genome shotgun (WGS) entry which is preliminary data.</text>
</comment>
<dbReference type="GO" id="GO:1990112">
    <property type="term" value="C:RQC complex"/>
    <property type="evidence" value="ECO:0007669"/>
    <property type="project" value="TreeGrafter"/>
</dbReference>
<proteinExistence type="inferred from homology"/>
<evidence type="ECO:0000256" key="6">
    <source>
        <dbReference type="SAM" id="MobiDB-lite"/>
    </source>
</evidence>